<feature type="region of interest" description="Disordered" evidence="1">
    <location>
        <begin position="254"/>
        <end position="288"/>
    </location>
</feature>
<evidence type="ECO:0000313" key="2">
    <source>
        <dbReference type="EMBL" id="CAD7262536.1"/>
    </source>
</evidence>
<proteinExistence type="predicted"/>
<feature type="region of interest" description="Disordered" evidence="1">
    <location>
        <begin position="61"/>
        <end position="80"/>
    </location>
</feature>
<gene>
    <name evidence="2" type="ORF">TSIB3V08_LOCUS6641</name>
</gene>
<sequence>MTVIGSSSWRLPQCDIEGNSSGPPSVRFKHSLKFRSRLKHIARPPFSEGPIVEHKLQQMKRMGVGSGSEEDAGHSGEEETVSFIDIPPNNLSKLPEKGILKKSGPYGTVMGDVCPGKEKWSEDSQSDNQEILSQSDNNLGPDMMGGGVGAISEVERTLKSLNGYHEDILEALRNAASHRGATTPSGSSSAFSEEILRKSLGREDMCEGPLNVLMAVIVSVPESSGMYGGALGDYKRSSSQEKVCDGPQQTHTVMVEGGSSIPHHHHHHHHPPLHSHQVDEDEEDEVPPSCGPIRIRNLEDLIRQLEHHSARHMSPSGSEDIRMSETEADRHYRLESAGCSEPPGPLKKQYQSAISSHTKRDSTVWFTDGKMPSRPRTRLQGEVVHKAFTREHLLGDIK</sequence>
<dbReference type="AlphaFoldDB" id="A0A7R9AXM5"/>
<feature type="compositionally biased region" description="Polar residues" evidence="1">
    <location>
        <begin position="126"/>
        <end position="138"/>
    </location>
</feature>
<dbReference type="EMBL" id="OC002899">
    <property type="protein sequence ID" value="CAD7262536.1"/>
    <property type="molecule type" value="Genomic_DNA"/>
</dbReference>
<name>A0A7R9AXM5_TIMSH</name>
<reference evidence="2" key="1">
    <citation type="submission" date="2020-11" db="EMBL/GenBank/DDBJ databases">
        <authorList>
            <person name="Tran Van P."/>
        </authorList>
    </citation>
    <scope>NUCLEOTIDE SEQUENCE</scope>
</reference>
<protein>
    <submittedName>
        <fullName evidence="2">Uncharacterized protein</fullName>
    </submittedName>
</protein>
<accession>A0A7R9AXM5</accession>
<evidence type="ECO:0000256" key="1">
    <source>
        <dbReference type="SAM" id="MobiDB-lite"/>
    </source>
</evidence>
<feature type="compositionally biased region" description="Basic residues" evidence="1">
    <location>
        <begin position="262"/>
        <end position="273"/>
    </location>
</feature>
<organism evidence="2">
    <name type="scientific">Timema shepardi</name>
    <name type="common">Walking stick</name>
    <dbReference type="NCBI Taxonomy" id="629360"/>
    <lineage>
        <taxon>Eukaryota</taxon>
        <taxon>Metazoa</taxon>
        <taxon>Ecdysozoa</taxon>
        <taxon>Arthropoda</taxon>
        <taxon>Hexapoda</taxon>
        <taxon>Insecta</taxon>
        <taxon>Pterygota</taxon>
        <taxon>Neoptera</taxon>
        <taxon>Polyneoptera</taxon>
        <taxon>Phasmatodea</taxon>
        <taxon>Timematodea</taxon>
        <taxon>Timematoidea</taxon>
        <taxon>Timematidae</taxon>
        <taxon>Timema</taxon>
    </lineage>
</organism>
<feature type="region of interest" description="Disordered" evidence="1">
    <location>
        <begin position="116"/>
        <end position="141"/>
    </location>
</feature>